<dbReference type="PATRIC" id="fig|1813736.3.peg.3658"/>
<dbReference type="RefSeq" id="WP_110171880.1">
    <property type="nucleotide sequence ID" value="NZ_CP015136.1"/>
</dbReference>
<evidence type="ECO:0000256" key="3">
    <source>
        <dbReference type="HAMAP-Rule" id="MF_00272"/>
    </source>
</evidence>
<dbReference type="OrthoDB" id="9796712at2"/>
<evidence type="ECO:0000313" key="7">
    <source>
        <dbReference type="Proteomes" id="UP000076079"/>
    </source>
</evidence>
<comment type="similarity">
    <text evidence="1 3">Belongs to the GcvH family.</text>
</comment>
<dbReference type="STRING" id="1855912.LuPra_03449"/>
<reference evidence="7" key="2">
    <citation type="submission" date="2016-04" db="EMBL/GenBank/DDBJ databases">
        <title>First Complete Genome Sequence of a Subdivision 6 Acidobacterium.</title>
        <authorList>
            <person name="Huang S."/>
            <person name="Vieira S."/>
            <person name="Bunk B."/>
            <person name="Riedel T."/>
            <person name="Sproeer C."/>
            <person name="Overmann J."/>
        </authorList>
    </citation>
    <scope>NUCLEOTIDE SEQUENCE [LARGE SCALE GENOMIC DNA]</scope>
    <source>
        <strain evidence="7">DSM 100886 HEG_-6_39</strain>
    </source>
</reference>
<dbReference type="PANTHER" id="PTHR11715:SF3">
    <property type="entry name" value="GLYCINE CLEAVAGE SYSTEM H PROTEIN-RELATED"/>
    <property type="match status" value="1"/>
</dbReference>
<evidence type="ECO:0000256" key="4">
    <source>
        <dbReference type="PIRSR" id="PIRSR617453-50"/>
    </source>
</evidence>
<dbReference type="Proteomes" id="UP000076079">
    <property type="component" value="Chromosome"/>
</dbReference>
<organism evidence="6 7">
    <name type="scientific">Luteitalea pratensis</name>
    <dbReference type="NCBI Taxonomy" id="1855912"/>
    <lineage>
        <taxon>Bacteria</taxon>
        <taxon>Pseudomonadati</taxon>
        <taxon>Acidobacteriota</taxon>
        <taxon>Vicinamibacteria</taxon>
        <taxon>Vicinamibacterales</taxon>
        <taxon>Vicinamibacteraceae</taxon>
        <taxon>Luteitalea</taxon>
    </lineage>
</organism>
<dbReference type="CDD" id="cd06848">
    <property type="entry name" value="GCS_H"/>
    <property type="match status" value="1"/>
</dbReference>
<dbReference type="GO" id="GO:0019464">
    <property type="term" value="P:glycine decarboxylation via glycine cleavage system"/>
    <property type="evidence" value="ECO:0007669"/>
    <property type="project" value="UniProtKB-UniRule"/>
</dbReference>
<dbReference type="InterPro" id="IPR002930">
    <property type="entry name" value="GCV_H"/>
</dbReference>
<evidence type="ECO:0000313" key="6">
    <source>
        <dbReference type="EMBL" id="AMY10219.1"/>
    </source>
</evidence>
<dbReference type="HAMAP" id="MF_00272">
    <property type="entry name" value="GcvH"/>
    <property type="match status" value="1"/>
</dbReference>
<protein>
    <recommendedName>
        <fullName evidence="3">Glycine cleavage system H protein</fullName>
    </recommendedName>
</protein>
<dbReference type="InterPro" id="IPR000089">
    <property type="entry name" value="Biotin_lipoyl"/>
</dbReference>
<reference evidence="6 7" key="1">
    <citation type="journal article" date="2016" name="Genome Announc.">
        <title>First Complete Genome Sequence of a Subdivision 6 Acidobacterium Strain.</title>
        <authorList>
            <person name="Huang S."/>
            <person name="Vieira S."/>
            <person name="Bunk B."/>
            <person name="Riedel T."/>
            <person name="Sproer C."/>
            <person name="Overmann J."/>
        </authorList>
    </citation>
    <scope>NUCLEOTIDE SEQUENCE [LARGE SCALE GENOMIC DNA]</scope>
    <source>
        <strain evidence="7">DSM 100886 HEG_-6_39</strain>
    </source>
</reference>
<keyword evidence="7" id="KW-1185">Reference proteome</keyword>
<dbReference type="GO" id="GO:0009249">
    <property type="term" value="P:protein lipoylation"/>
    <property type="evidence" value="ECO:0007669"/>
    <property type="project" value="TreeGrafter"/>
</dbReference>
<dbReference type="KEGG" id="abac:LuPra_03449"/>
<dbReference type="GO" id="GO:0005829">
    <property type="term" value="C:cytosol"/>
    <property type="evidence" value="ECO:0007669"/>
    <property type="project" value="TreeGrafter"/>
</dbReference>
<dbReference type="InterPro" id="IPR011053">
    <property type="entry name" value="Single_hybrid_motif"/>
</dbReference>
<gene>
    <name evidence="3 6" type="primary">gcvH</name>
    <name evidence="6" type="ORF">LuPra_03449</name>
</gene>
<proteinExistence type="inferred from homology"/>
<dbReference type="InterPro" id="IPR017453">
    <property type="entry name" value="GCV_H_sub"/>
</dbReference>
<dbReference type="NCBIfam" id="NF002270">
    <property type="entry name" value="PRK01202.1"/>
    <property type="match status" value="1"/>
</dbReference>
<comment type="function">
    <text evidence="3">The glycine cleavage system catalyzes the degradation of glycine. The H protein shuttles the methylamine group of glycine from the P protein to the T protein.</text>
</comment>
<dbReference type="GO" id="GO:0005960">
    <property type="term" value="C:glycine cleavage complex"/>
    <property type="evidence" value="ECO:0007669"/>
    <property type="project" value="InterPro"/>
</dbReference>
<dbReference type="InterPro" id="IPR033753">
    <property type="entry name" value="GCV_H/Fam206"/>
</dbReference>
<evidence type="ECO:0000256" key="1">
    <source>
        <dbReference type="ARBA" id="ARBA00009249"/>
    </source>
</evidence>
<dbReference type="NCBIfam" id="TIGR00527">
    <property type="entry name" value="gcvH"/>
    <property type="match status" value="1"/>
</dbReference>
<dbReference type="Gene3D" id="2.40.50.100">
    <property type="match status" value="1"/>
</dbReference>
<comment type="cofactor">
    <cofactor evidence="3">
        <name>(R)-lipoate</name>
        <dbReference type="ChEBI" id="CHEBI:83088"/>
    </cofactor>
    <text evidence="3">Binds 1 lipoyl cofactor covalently.</text>
</comment>
<dbReference type="PANTHER" id="PTHR11715">
    <property type="entry name" value="GLYCINE CLEAVAGE SYSTEM H PROTEIN"/>
    <property type="match status" value="1"/>
</dbReference>
<accession>A0A143PQZ7</accession>
<name>A0A143PQZ7_LUTPR</name>
<feature type="domain" description="Lipoyl-binding" evidence="5">
    <location>
        <begin position="21"/>
        <end position="102"/>
    </location>
</feature>
<sequence>MYPADLKYTKDHEWIRTTGDTADVGITDYAQQQLGDVVFVELPQVGRVLAQGEVFGTIESVKAVSELFSPVAGEVVAINDALTSAPEQVNSDPHGSWIIRVRPSSPGDLAALLDAAAYTQQVG</sequence>
<dbReference type="PROSITE" id="PS00189">
    <property type="entry name" value="LIPOYL"/>
    <property type="match status" value="1"/>
</dbReference>
<comment type="subunit">
    <text evidence="3">The glycine cleavage system is composed of four proteins: P, T, L and H.</text>
</comment>
<dbReference type="SUPFAM" id="SSF51230">
    <property type="entry name" value="Single hybrid motif"/>
    <property type="match status" value="1"/>
</dbReference>
<dbReference type="Pfam" id="PF01597">
    <property type="entry name" value="GCV_H"/>
    <property type="match status" value="1"/>
</dbReference>
<dbReference type="AlphaFoldDB" id="A0A143PQZ7"/>
<feature type="modified residue" description="N6-lipoyllysine" evidence="3 4">
    <location>
        <position position="62"/>
    </location>
</feature>
<dbReference type="EMBL" id="CP015136">
    <property type="protein sequence ID" value="AMY10219.1"/>
    <property type="molecule type" value="Genomic_DNA"/>
</dbReference>
<dbReference type="PROSITE" id="PS50968">
    <property type="entry name" value="BIOTINYL_LIPOYL"/>
    <property type="match status" value="1"/>
</dbReference>
<keyword evidence="2 3" id="KW-0450">Lipoyl</keyword>
<evidence type="ECO:0000259" key="5">
    <source>
        <dbReference type="PROSITE" id="PS50968"/>
    </source>
</evidence>
<evidence type="ECO:0000256" key="2">
    <source>
        <dbReference type="ARBA" id="ARBA00022823"/>
    </source>
</evidence>
<dbReference type="InterPro" id="IPR003016">
    <property type="entry name" value="2-oxoA_DH_lipoyl-BS"/>
</dbReference>